<evidence type="ECO:0000256" key="4">
    <source>
        <dbReference type="ARBA" id="ARBA00022927"/>
    </source>
</evidence>
<dbReference type="KEGG" id="aei:AOY20_09700"/>
<evidence type="ECO:0000259" key="6">
    <source>
        <dbReference type="Pfam" id="PF17131"/>
    </source>
</evidence>
<dbReference type="Proteomes" id="UP000064939">
    <property type="component" value="Chromosome"/>
</dbReference>
<name>A0A0N9W5X8_9GAMM</name>
<dbReference type="InterPro" id="IPR029046">
    <property type="entry name" value="LolA/LolB/LppX"/>
</dbReference>
<dbReference type="STRING" id="1324350.AOY20_09700"/>
<dbReference type="GO" id="GO:0015031">
    <property type="term" value="P:protein transport"/>
    <property type="evidence" value="ECO:0007669"/>
    <property type="project" value="UniProtKB-KW"/>
</dbReference>
<dbReference type="InterPro" id="IPR033399">
    <property type="entry name" value="TP_0789-like"/>
</dbReference>
<reference evidence="7 8" key="1">
    <citation type="journal article" date="2015" name="Int. J. Syst. Evol. Microbiol.">
        <title>Acinetobacter equi sp. nov. isolated from horse faeces.</title>
        <authorList>
            <person name="Poppel M.T."/>
            <person name="Skiebe E."/>
            <person name="Laue M."/>
            <person name="Bergmann H."/>
            <person name="Ebersberger I."/>
            <person name="Garn T."/>
            <person name="Fruth A."/>
            <person name="Baumgardt S."/>
            <person name="Busse H.J."/>
            <person name="Wilharm G."/>
        </authorList>
    </citation>
    <scope>NUCLEOTIDE SEQUENCE [LARGE SCALE GENOMIC DNA]</scope>
    <source>
        <strain evidence="7 8">114</strain>
    </source>
</reference>
<feature type="chain" id="PRO_5006039872" description="Uncharacterized protein TP-0789 domain-containing protein" evidence="5">
    <location>
        <begin position="24"/>
        <end position="260"/>
    </location>
</feature>
<dbReference type="Gene3D" id="2.50.20.10">
    <property type="entry name" value="Lipoprotein localisation LolA/LolB/LppX"/>
    <property type="match status" value="1"/>
</dbReference>
<dbReference type="RefSeq" id="WP_054582581.1">
    <property type="nucleotide sequence ID" value="NZ_CP012808.1"/>
</dbReference>
<keyword evidence="3 5" id="KW-0732">Signal</keyword>
<proteinExistence type="predicted"/>
<evidence type="ECO:0000313" key="8">
    <source>
        <dbReference type="Proteomes" id="UP000064939"/>
    </source>
</evidence>
<dbReference type="Pfam" id="PF17131">
    <property type="entry name" value="LolA_like"/>
    <property type="match status" value="1"/>
</dbReference>
<dbReference type="CDD" id="cd16329">
    <property type="entry name" value="LolA_like"/>
    <property type="match status" value="1"/>
</dbReference>
<feature type="signal peptide" evidence="5">
    <location>
        <begin position="1"/>
        <end position="23"/>
    </location>
</feature>
<dbReference type="AlphaFoldDB" id="A0A0N9W5X8"/>
<gene>
    <name evidence="7" type="ORF">AOY20_09700</name>
</gene>
<organism evidence="7 8">
    <name type="scientific">Acinetobacter equi</name>
    <dbReference type="NCBI Taxonomy" id="1324350"/>
    <lineage>
        <taxon>Bacteria</taxon>
        <taxon>Pseudomonadati</taxon>
        <taxon>Pseudomonadota</taxon>
        <taxon>Gammaproteobacteria</taxon>
        <taxon>Moraxellales</taxon>
        <taxon>Moraxellaceae</taxon>
        <taxon>Acinetobacter</taxon>
    </lineage>
</organism>
<evidence type="ECO:0000256" key="5">
    <source>
        <dbReference type="SAM" id="SignalP"/>
    </source>
</evidence>
<evidence type="ECO:0000256" key="2">
    <source>
        <dbReference type="ARBA" id="ARBA00022448"/>
    </source>
</evidence>
<accession>A0A0N9W5X8</accession>
<keyword evidence="4" id="KW-0653">Protein transport</keyword>
<dbReference type="PIRSF" id="PIRSF028205">
    <property type="entry name" value="UCP028205"/>
    <property type="match status" value="1"/>
</dbReference>
<evidence type="ECO:0000256" key="3">
    <source>
        <dbReference type="ARBA" id="ARBA00022729"/>
    </source>
</evidence>
<comment type="subunit">
    <text evidence="1">Monomer.</text>
</comment>
<dbReference type="EMBL" id="CP012808">
    <property type="protein sequence ID" value="ALH96712.1"/>
    <property type="molecule type" value="Genomic_DNA"/>
</dbReference>
<protein>
    <recommendedName>
        <fullName evidence="6">Uncharacterized protein TP-0789 domain-containing protein</fullName>
    </recommendedName>
</protein>
<dbReference type="OrthoDB" id="368800at2"/>
<evidence type="ECO:0000256" key="1">
    <source>
        <dbReference type="ARBA" id="ARBA00011245"/>
    </source>
</evidence>
<dbReference type="SUPFAM" id="SSF89392">
    <property type="entry name" value="Prokaryotic lipoproteins and lipoprotein localization factors"/>
    <property type="match status" value="1"/>
</dbReference>
<dbReference type="InterPro" id="IPR011220">
    <property type="entry name" value="UCP028205"/>
</dbReference>
<sequence length="260" mass="30129">MKVYASLSLLSVLLIPTLSWSNASQPNATEIIRKADDIRSPNKPFRYTVTISEFKSGSTKAVNKQILDVSMRFLKPEGNNQADAKSLVRFVYPAKDKGKIMLSDWYDLWFYTPELRRPIPISRQQRLLGQISNGDVIVTNFEYSYNAKVVDEQTCGNKTCYRLALQRKSPEVTWPKVTYLVEKGTYRPFKASYLSQDDKIMKEVTYHEYKQLLGRERPSKIIVKDTRQGNGYSVMEYSDLKFESLPVSNFTKEYIQRRAK</sequence>
<keyword evidence="2" id="KW-0813">Transport</keyword>
<evidence type="ECO:0000313" key="7">
    <source>
        <dbReference type="EMBL" id="ALH96712.1"/>
    </source>
</evidence>
<feature type="domain" description="Uncharacterized protein TP-0789" evidence="6">
    <location>
        <begin position="83"/>
        <end position="257"/>
    </location>
</feature>
<keyword evidence="8" id="KW-1185">Reference proteome</keyword>